<evidence type="ECO:0000256" key="5">
    <source>
        <dbReference type="SAM" id="MobiDB-lite"/>
    </source>
</evidence>
<dbReference type="Proteomes" id="UP001305421">
    <property type="component" value="Chromosome"/>
</dbReference>
<dbReference type="Gene3D" id="3.10.450.230">
    <property type="entry name" value="VirB8 protein"/>
    <property type="match status" value="1"/>
</dbReference>
<evidence type="ECO:0000259" key="7">
    <source>
        <dbReference type="Pfam" id="PF04335"/>
    </source>
</evidence>
<name>A0ABY9Y9F1_9GAMM</name>
<feature type="transmembrane region" description="Helical" evidence="6">
    <location>
        <begin position="38"/>
        <end position="59"/>
    </location>
</feature>
<keyword evidence="4 6" id="KW-0472">Membrane</keyword>
<evidence type="ECO:0000256" key="1">
    <source>
        <dbReference type="ARBA" id="ARBA00004167"/>
    </source>
</evidence>
<comment type="subcellular location">
    <subcellularLocation>
        <location evidence="1">Membrane</location>
        <topology evidence="1">Single-pass membrane protein</topology>
    </subcellularLocation>
</comment>
<dbReference type="InterPro" id="IPR007430">
    <property type="entry name" value="VirB8"/>
</dbReference>
<keyword evidence="2 6" id="KW-0812">Transmembrane</keyword>
<protein>
    <submittedName>
        <fullName evidence="8">VirB8/TrbF family protein</fullName>
    </submittedName>
</protein>
<evidence type="ECO:0000256" key="3">
    <source>
        <dbReference type="ARBA" id="ARBA00022989"/>
    </source>
</evidence>
<keyword evidence="9" id="KW-1185">Reference proteome</keyword>
<dbReference type="RefSeq" id="WP_311182057.1">
    <property type="nucleotide sequence ID" value="NZ_CP115543.1"/>
</dbReference>
<feature type="compositionally biased region" description="Low complexity" evidence="5">
    <location>
        <begin position="336"/>
        <end position="350"/>
    </location>
</feature>
<evidence type="ECO:0000256" key="4">
    <source>
        <dbReference type="ARBA" id="ARBA00023136"/>
    </source>
</evidence>
<dbReference type="EMBL" id="CP115543">
    <property type="protein sequence ID" value="WNH47281.1"/>
    <property type="molecule type" value="Genomic_DNA"/>
</dbReference>
<evidence type="ECO:0000256" key="6">
    <source>
        <dbReference type="SAM" id="Phobius"/>
    </source>
</evidence>
<feature type="compositionally biased region" description="Pro residues" evidence="5">
    <location>
        <begin position="326"/>
        <end position="335"/>
    </location>
</feature>
<evidence type="ECO:0000256" key="2">
    <source>
        <dbReference type="ARBA" id="ARBA00022692"/>
    </source>
</evidence>
<accession>A0ABY9Y9F1</accession>
<feature type="domain" description="Bacterial virulence protein VirB8" evidence="7">
    <location>
        <begin position="23"/>
        <end position="239"/>
    </location>
</feature>
<reference evidence="8 9" key="1">
    <citation type="submission" date="2022-12" db="EMBL/GenBank/DDBJ databases">
        <title>Two new species, Stenotrophomonas aracearum and Stenotrophomonas oahuensis, isolated from Anthurium (Araceae family) in Hawaii.</title>
        <authorList>
            <person name="Chunag S.C."/>
            <person name="Dobhal S."/>
            <person name="Alvarez A."/>
            <person name="Arif M."/>
        </authorList>
    </citation>
    <scope>NUCLEOTIDE SEQUENCE [LARGE SCALE GENOMIC DNA]</scope>
    <source>
        <strain evidence="8 9">A5588</strain>
    </source>
</reference>
<evidence type="ECO:0000313" key="8">
    <source>
        <dbReference type="EMBL" id="WNH47281.1"/>
    </source>
</evidence>
<evidence type="ECO:0000313" key="9">
    <source>
        <dbReference type="Proteomes" id="UP001305421"/>
    </source>
</evidence>
<feature type="compositionally biased region" description="Polar residues" evidence="5">
    <location>
        <begin position="368"/>
        <end position="380"/>
    </location>
</feature>
<keyword evidence="3 6" id="KW-1133">Transmembrane helix</keyword>
<dbReference type="InterPro" id="IPR032710">
    <property type="entry name" value="NTF2-like_dom_sf"/>
</dbReference>
<proteinExistence type="predicted"/>
<feature type="region of interest" description="Disordered" evidence="5">
    <location>
        <begin position="295"/>
        <end position="380"/>
    </location>
</feature>
<organism evidence="8 9">
    <name type="scientific">Stenotrophomonas aracearum</name>
    <dbReference type="NCBI Taxonomy" id="3003272"/>
    <lineage>
        <taxon>Bacteria</taxon>
        <taxon>Pseudomonadati</taxon>
        <taxon>Pseudomonadota</taxon>
        <taxon>Gammaproteobacteria</taxon>
        <taxon>Lysobacterales</taxon>
        <taxon>Lysobacteraceae</taxon>
        <taxon>Stenotrophomonas</taxon>
    </lineage>
</organism>
<gene>
    <name evidence="8" type="ORF">PDM28_11265</name>
</gene>
<dbReference type="CDD" id="cd16424">
    <property type="entry name" value="VirB8"/>
    <property type="match status" value="1"/>
</dbReference>
<dbReference type="Pfam" id="PF04335">
    <property type="entry name" value="VirB8"/>
    <property type="match status" value="1"/>
</dbReference>
<sequence>MFRKKDAGNTPKVDQAVAKAVSYELTVADMARRSERRAWWVATGSMVMSLALAGGYYYMLPLKEKVPFLVMADAYTGNATVARLSGTFGAGSITANEAINRSNVAQYVMARESFDSAVMGLRDWDLVFTMSSEPVAATQRQRYANNNPQNPVYVYGTNKAIRVKILSITPLAAEGNGSFRGASVRIQRSLLDKTTGVMQFLDNKLVTMRFEYRTDLALSEQDRVLNPLAFQVTEYRVDSDYARGVPVPDDASMTSQANQAAAAQAAAQAAAAAAVPVYDPNNPAAATMIDPNTGQTVAAPVPGQAMAPGQQIPAQPVPGQMTLPGQPMPAQPMPAQPMQQQNPGQVMPGQAIPGQVAPRQPATVPARNVSTGTAEGASNR</sequence>
<dbReference type="SUPFAM" id="SSF54427">
    <property type="entry name" value="NTF2-like"/>
    <property type="match status" value="1"/>
</dbReference>